<dbReference type="EnsemblPlants" id="KRG90326">
    <property type="protein sequence ID" value="KRG90326"/>
    <property type="gene ID" value="GLYMA_20G083400"/>
</dbReference>
<dbReference type="Proteomes" id="UP000008827">
    <property type="component" value="Chromosome 20"/>
</dbReference>
<keyword evidence="3" id="KW-1185">Reference proteome</keyword>
<dbReference type="AlphaFoldDB" id="A0A0R0E960"/>
<evidence type="ECO:0000313" key="3">
    <source>
        <dbReference type="Proteomes" id="UP000008827"/>
    </source>
</evidence>
<reference evidence="2" key="2">
    <citation type="submission" date="2018-02" db="UniProtKB">
        <authorList>
            <consortium name="EnsemblPlants"/>
        </authorList>
    </citation>
    <scope>IDENTIFICATION</scope>
    <source>
        <strain evidence="2">Williams 82</strain>
    </source>
</reference>
<accession>A0A0R0E960</accession>
<dbReference type="InParanoid" id="A0A0R0E960"/>
<evidence type="ECO:0000313" key="2">
    <source>
        <dbReference type="EnsemblPlants" id="KRG90326"/>
    </source>
</evidence>
<reference evidence="1 2" key="1">
    <citation type="journal article" date="2010" name="Nature">
        <title>Genome sequence of the palaeopolyploid soybean.</title>
        <authorList>
            <person name="Schmutz J."/>
            <person name="Cannon S.B."/>
            <person name="Schlueter J."/>
            <person name="Ma J."/>
            <person name="Mitros T."/>
            <person name="Nelson W."/>
            <person name="Hyten D.L."/>
            <person name="Song Q."/>
            <person name="Thelen J.J."/>
            <person name="Cheng J."/>
            <person name="Xu D."/>
            <person name="Hellsten U."/>
            <person name="May G.D."/>
            <person name="Yu Y."/>
            <person name="Sakurai T."/>
            <person name="Umezawa T."/>
            <person name="Bhattacharyya M.K."/>
            <person name="Sandhu D."/>
            <person name="Valliyodan B."/>
            <person name="Lindquist E."/>
            <person name="Peto M."/>
            <person name="Grant D."/>
            <person name="Shu S."/>
            <person name="Goodstein D."/>
            <person name="Barry K."/>
            <person name="Futrell-Griggs M."/>
            <person name="Abernathy B."/>
            <person name="Du J."/>
            <person name="Tian Z."/>
            <person name="Zhu L."/>
            <person name="Gill N."/>
            <person name="Joshi T."/>
            <person name="Libault M."/>
            <person name="Sethuraman A."/>
            <person name="Zhang X.-C."/>
            <person name="Shinozaki K."/>
            <person name="Nguyen H.T."/>
            <person name="Wing R.A."/>
            <person name="Cregan P."/>
            <person name="Specht J."/>
            <person name="Grimwood J."/>
            <person name="Rokhsar D."/>
            <person name="Stacey G."/>
            <person name="Shoemaker R.C."/>
            <person name="Jackson S.A."/>
        </authorList>
    </citation>
    <scope>NUCLEOTIDE SEQUENCE</scope>
    <source>
        <strain evidence="2">cv. Williams 82</strain>
        <tissue evidence="1">Callus</tissue>
    </source>
</reference>
<reference evidence="1" key="3">
    <citation type="submission" date="2018-07" db="EMBL/GenBank/DDBJ databases">
        <title>WGS assembly of Glycine max.</title>
        <authorList>
            <person name="Schmutz J."/>
            <person name="Cannon S."/>
            <person name="Schlueter J."/>
            <person name="Ma J."/>
            <person name="Mitros T."/>
            <person name="Nelson W."/>
            <person name="Hyten D."/>
            <person name="Song Q."/>
            <person name="Thelen J."/>
            <person name="Cheng J."/>
            <person name="Xu D."/>
            <person name="Hellsten U."/>
            <person name="May G."/>
            <person name="Yu Y."/>
            <person name="Sakurai T."/>
            <person name="Umezawa T."/>
            <person name="Bhattacharyya M."/>
            <person name="Sandhu D."/>
            <person name="Valliyodan B."/>
            <person name="Lindquist E."/>
            <person name="Peto M."/>
            <person name="Grant D."/>
            <person name="Shu S."/>
            <person name="Goodstein D."/>
            <person name="Barry K."/>
            <person name="Futrell-Griggs M."/>
            <person name="Abernathy B."/>
            <person name="Du J."/>
            <person name="Tian Z."/>
            <person name="Zhu L."/>
            <person name="Gill N."/>
            <person name="Joshi T."/>
            <person name="Libault M."/>
            <person name="Sethuraman A."/>
            <person name="Zhang X."/>
            <person name="Shinozaki K."/>
            <person name="Nguyen H."/>
            <person name="Wing R."/>
            <person name="Cregan P."/>
            <person name="Specht J."/>
            <person name="Grimwood J."/>
            <person name="Rokhsar D."/>
            <person name="Stacey G."/>
            <person name="Shoemaker R."/>
            <person name="Jackson S."/>
        </authorList>
    </citation>
    <scope>NUCLEOTIDE SEQUENCE</scope>
    <source>
        <tissue evidence="1">Callus</tissue>
    </source>
</reference>
<dbReference type="EMBL" id="CM000853">
    <property type="protein sequence ID" value="KRG90326.1"/>
    <property type="molecule type" value="Genomic_DNA"/>
</dbReference>
<gene>
    <name evidence="1" type="ORF">GLYMA_20G083400</name>
</gene>
<evidence type="ECO:0000313" key="1">
    <source>
        <dbReference type="EMBL" id="KRG90326.1"/>
    </source>
</evidence>
<name>A0A0R0E960_SOYBN</name>
<organism evidence="1">
    <name type="scientific">Glycine max</name>
    <name type="common">Soybean</name>
    <name type="synonym">Glycine hispida</name>
    <dbReference type="NCBI Taxonomy" id="3847"/>
    <lineage>
        <taxon>Eukaryota</taxon>
        <taxon>Viridiplantae</taxon>
        <taxon>Streptophyta</taxon>
        <taxon>Embryophyta</taxon>
        <taxon>Tracheophyta</taxon>
        <taxon>Spermatophyta</taxon>
        <taxon>Magnoliopsida</taxon>
        <taxon>eudicotyledons</taxon>
        <taxon>Gunneridae</taxon>
        <taxon>Pentapetalae</taxon>
        <taxon>rosids</taxon>
        <taxon>fabids</taxon>
        <taxon>Fabales</taxon>
        <taxon>Fabaceae</taxon>
        <taxon>Papilionoideae</taxon>
        <taxon>50 kb inversion clade</taxon>
        <taxon>NPAAA clade</taxon>
        <taxon>indigoferoid/millettioid clade</taxon>
        <taxon>Phaseoleae</taxon>
        <taxon>Glycine</taxon>
        <taxon>Glycine subgen. Soja</taxon>
    </lineage>
</organism>
<protein>
    <submittedName>
        <fullName evidence="1 2">Uncharacterized protein</fullName>
    </submittedName>
</protein>
<proteinExistence type="predicted"/>
<dbReference type="Gramene" id="KRG90326">
    <property type="protein sequence ID" value="KRG90326"/>
    <property type="gene ID" value="GLYMA_20G083400"/>
</dbReference>
<sequence length="82" mass="9645">MSLDALRKTVMKVRRTLLDLFYSQPIYVDDDCVEYECMELKCDDDVDEIFFIFSEFSSKGPIELNATFDRSPDEILVLLHKQ</sequence>